<reference evidence="1" key="1">
    <citation type="submission" date="2021-02" db="EMBL/GenBank/DDBJ databases">
        <authorList>
            <person name="Dougan E. K."/>
            <person name="Rhodes N."/>
            <person name="Thang M."/>
            <person name="Chan C."/>
        </authorList>
    </citation>
    <scope>NUCLEOTIDE SEQUENCE</scope>
</reference>
<dbReference type="AlphaFoldDB" id="A0A813KX27"/>
<accession>A0A813KX27</accession>
<dbReference type="Proteomes" id="UP000626109">
    <property type="component" value="Unassembled WGS sequence"/>
</dbReference>
<proteinExistence type="predicted"/>
<name>A0A813KX27_POLGL</name>
<gene>
    <name evidence="1" type="ORF">PGLA2088_LOCUS39332</name>
</gene>
<organism evidence="1 2">
    <name type="scientific">Polarella glacialis</name>
    <name type="common">Dinoflagellate</name>
    <dbReference type="NCBI Taxonomy" id="89957"/>
    <lineage>
        <taxon>Eukaryota</taxon>
        <taxon>Sar</taxon>
        <taxon>Alveolata</taxon>
        <taxon>Dinophyceae</taxon>
        <taxon>Suessiales</taxon>
        <taxon>Suessiaceae</taxon>
        <taxon>Polarella</taxon>
    </lineage>
</organism>
<evidence type="ECO:0000313" key="1">
    <source>
        <dbReference type="EMBL" id="CAE8716998.1"/>
    </source>
</evidence>
<dbReference type="EMBL" id="CAJNNW010033076">
    <property type="protein sequence ID" value="CAE8716998.1"/>
    <property type="molecule type" value="Genomic_DNA"/>
</dbReference>
<comment type="caution">
    <text evidence="1">The sequence shown here is derived from an EMBL/GenBank/DDBJ whole genome shotgun (WGS) entry which is preliminary data.</text>
</comment>
<sequence length="148" mass="16930">MKTSKCAKSLWNPEYTLRAEACCFAASFPQTASFFKGGLWEDFEEICVNSRDRQRLHCGRCLQKARHRIRAVAAGAYVLPALEVDCGHGHHAIYAVWDGDDYATDSEDDEWEVLRESFKTYCRWEVFFPPKRAGSRSSRSTSEALPRI</sequence>
<protein>
    <submittedName>
        <fullName evidence="1">Uncharacterized protein</fullName>
    </submittedName>
</protein>
<evidence type="ECO:0000313" key="2">
    <source>
        <dbReference type="Proteomes" id="UP000626109"/>
    </source>
</evidence>